<dbReference type="EMBL" id="BPLQ01015729">
    <property type="protein sequence ID" value="GIY91191.1"/>
    <property type="molecule type" value="Genomic_DNA"/>
</dbReference>
<feature type="compositionally biased region" description="Basic and acidic residues" evidence="1">
    <location>
        <begin position="47"/>
        <end position="96"/>
    </location>
</feature>
<keyword evidence="3" id="KW-1185">Reference proteome</keyword>
<protein>
    <submittedName>
        <fullName evidence="2">Uncharacterized protein</fullName>
    </submittedName>
</protein>
<sequence length="113" mass="13165">MNIDHDHSFYCRTMNQMDTNTEGNGPSQDPPQVLSPQDMDATTTNSKESEKTYTRVEWSYLRREQKGLGVREDDPGRPVRRSHDDHDVGDTQEKNQHQQSLFRFPVGQREKES</sequence>
<evidence type="ECO:0000256" key="1">
    <source>
        <dbReference type="SAM" id="MobiDB-lite"/>
    </source>
</evidence>
<dbReference type="AlphaFoldDB" id="A0AAV4X7C7"/>
<organism evidence="2 3">
    <name type="scientific">Caerostris darwini</name>
    <dbReference type="NCBI Taxonomy" id="1538125"/>
    <lineage>
        <taxon>Eukaryota</taxon>
        <taxon>Metazoa</taxon>
        <taxon>Ecdysozoa</taxon>
        <taxon>Arthropoda</taxon>
        <taxon>Chelicerata</taxon>
        <taxon>Arachnida</taxon>
        <taxon>Araneae</taxon>
        <taxon>Araneomorphae</taxon>
        <taxon>Entelegynae</taxon>
        <taxon>Araneoidea</taxon>
        <taxon>Araneidae</taxon>
        <taxon>Caerostris</taxon>
    </lineage>
</organism>
<evidence type="ECO:0000313" key="3">
    <source>
        <dbReference type="Proteomes" id="UP001054837"/>
    </source>
</evidence>
<reference evidence="2 3" key="1">
    <citation type="submission" date="2021-06" db="EMBL/GenBank/DDBJ databases">
        <title>Caerostris darwini draft genome.</title>
        <authorList>
            <person name="Kono N."/>
            <person name="Arakawa K."/>
        </authorList>
    </citation>
    <scope>NUCLEOTIDE SEQUENCE [LARGE SCALE GENOMIC DNA]</scope>
</reference>
<feature type="compositionally biased region" description="Polar residues" evidence="1">
    <location>
        <begin position="13"/>
        <end position="27"/>
    </location>
</feature>
<gene>
    <name evidence="2" type="ORF">CDAR_444331</name>
</gene>
<evidence type="ECO:0000313" key="2">
    <source>
        <dbReference type="EMBL" id="GIY91191.1"/>
    </source>
</evidence>
<name>A0AAV4X7C7_9ARAC</name>
<accession>A0AAV4X7C7</accession>
<feature type="region of interest" description="Disordered" evidence="1">
    <location>
        <begin position="1"/>
        <end position="113"/>
    </location>
</feature>
<proteinExistence type="predicted"/>
<dbReference type="Proteomes" id="UP001054837">
    <property type="component" value="Unassembled WGS sequence"/>
</dbReference>
<comment type="caution">
    <text evidence="2">The sequence shown here is derived from an EMBL/GenBank/DDBJ whole genome shotgun (WGS) entry which is preliminary data.</text>
</comment>